<name>A0ABT8APR7_9HYPH</name>
<dbReference type="Proteomes" id="UP001244297">
    <property type="component" value="Unassembled WGS sequence"/>
</dbReference>
<proteinExistence type="predicted"/>
<organism evidence="1 2">
    <name type="scientific">Methylobacterium longum</name>
    <dbReference type="NCBI Taxonomy" id="767694"/>
    <lineage>
        <taxon>Bacteria</taxon>
        <taxon>Pseudomonadati</taxon>
        <taxon>Pseudomonadota</taxon>
        <taxon>Alphaproteobacteria</taxon>
        <taxon>Hyphomicrobiales</taxon>
        <taxon>Methylobacteriaceae</taxon>
        <taxon>Methylobacterium</taxon>
    </lineage>
</organism>
<comment type="caution">
    <text evidence="1">The sequence shown here is derived from an EMBL/GenBank/DDBJ whole genome shotgun (WGS) entry which is preliminary data.</text>
</comment>
<accession>A0ABT8APR7</accession>
<keyword evidence="2" id="KW-1185">Reference proteome</keyword>
<dbReference type="EMBL" id="JAUFPT010000037">
    <property type="protein sequence ID" value="MDN3571445.1"/>
    <property type="molecule type" value="Genomic_DNA"/>
</dbReference>
<sequence length="218" mass="23734">MASEVRTQALPDVLAHGLAALAGGGLHGAGEVGFDLQPEQSISTKRIGHGVATPRSLRSQNFGLSMPIQQVSEAEGGADASRMLPSSVIHCYPMLYSVPPIHANMSHVDSVFCVGTTMIEQAPRVAREFHVGPRGDRYALTRDLKTGQPYVLHRPCESDPEVQLDLGSFLVLFRGQERDDLLHLIALLLPDEEQAGQDSANVVRPLRFMSRWMPSSQS</sequence>
<evidence type="ECO:0000313" key="1">
    <source>
        <dbReference type="EMBL" id="MDN3571445.1"/>
    </source>
</evidence>
<gene>
    <name evidence="1" type="ORF">QWZ18_12540</name>
</gene>
<reference evidence="2" key="1">
    <citation type="journal article" date="2019" name="Int. J. Syst. Evol. Microbiol.">
        <title>The Global Catalogue of Microorganisms (GCM) 10K type strain sequencing project: providing services to taxonomists for standard genome sequencing and annotation.</title>
        <authorList>
            <consortium name="The Broad Institute Genomics Platform"/>
            <consortium name="The Broad Institute Genome Sequencing Center for Infectious Disease"/>
            <person name="Wu L."/>
            <person name="Ma J."/>
        </authorList>
    </citation>
    <scope>NUCLEOTIDE SEQUENCE [LARGE SCALE GENOMIC DNA]</scope>
    <source>
        <strain evidence="2">CECT 7806</strain>
    </source>
</reference>
<protein>
    <submittedName>
        <fullName evidence="1">Uncharacterized protein</fullName>
    </submittedName>
</protein>
<evidence type="ECO:0000313" key="2">
    <source>
        <dbReference type="Proteomes" id="UP001244297"/>
    </source>
</evidence>